<evidence type="ECO:0000313" key="3">
    <source>
        <dbReference type="Proteomes" id="UP000235786"/>
    </source>
</evidence>
<dbReference type="Proteomes" id="UP000235786">
    <property type="component" value="Unassembled WGS sequence"/>
</dbReference>
<sequence length="600" mass="67230">MPEHNGIKLSVFSQVEQTIHPELPHLHPEFPHPETSQFTYRSPDVRNSVDWSPPSAGSDSKADRLLGKRFWVRYSIDEWAATQSQWYFFKLFMNGRQVTSWGTNARANPSGHIMKGLFDPSDLWNYEHSGIMYKNMGLEQRSFFFAFEEQDQRSAARDGGLIEVKVYRARGRSRKMPSPPDFRRQDDYGITMPSQGLVDRPQEAKFYDWHLKDPKDLPYSTFKFHYRSWESLESLNLIPSDHPRVLLPPSASVLSLVGLPREDQDTLQEEALTAYEGSPAKASETSESSAVPWLTSVFDESPESATSHDGRECIMPSEILENYALRFPATIPTSKFSTAVIDKSASPNGSPVPINMNRALPQIPSRKSSLKHKRNQSSISTNAPSVAASLKSYYDRNCETPEPAELGIAEVVQVAYPSPVVATTERNIDNASIQSLHIVEPPEDSPLAEIANKRRGMALELKPGTFSIPNVTIRKFRLSRSNSSPVGKTTPAKTESHKENEPTPLLDNQTTLSLTESEWMCRTPSPVRRSLQDDGFSASKLWSPGLGANRKSPRDRSEGSSVRRSTSLLRQRVVGIPEEASDNPGQGEIEDEEKLSGNWI</sequence>
<feature type="region of interest" description="Disordered" evidence="1">
    <location>
        <begin position="479"/>
        <end position="508"/>
    </location>
</feature>
<accession>A0A2J6R6N0</accession>
<proteinExistence type="predicted"/>
<feature type="compositionally biased region" description="Polar residues" evidence="1">
    <location>
        <begin position="559"/>
        <end position="569"/>
    </location>
</feature>
<protein>
    <submittedName>
        <fullName evidence="2">Uncharacterized protein</fullName>
    </submittedName>
</protein>
<evidence type="ECO:0000256" key="1">
    <source>
        <dbReference type="SAM" id="MobiDB-lite"/>
    </source>
</evidence>
<feature type="compositionally biased region" description="Polar residues" evidence="1">
    <location>
        <begin position="479"/>
        <end position="493"/>
    </location>
</feature>
<dbReference type="AlphaFoldDB" id="A0A2J6R6N0"/>
<evidence type="ECO:0000313" key="2">
    <source>
        <dbReference type="EMBL" id="PMD34139.1"/>
    </source>
</evidence>
<dbReference type="STRING" id="1149755.A0A2J6R6N0"/>
<reference evidence="2 3" key="1">
    <citation type="submission" date="2016-04" db="EMBL/GenBank/DDBJ databases">
        <title>A degradative enzymes factory behind the ericoid mycorrhizal symbiosis.</title>
        <authorList>
            <consortium name="DOE Joint Genome Institute"/>
            <person name="Martino E."/>
            <person name="Morin E."/>
            <person name="Grelet G."/>
            <person name="Kuo A."/>
            <person name="Kohler A."/>
            <person name="Daghino S."/>
            <person name="Barry K."/>
            <person name="Choi C."/>
            <person name="Cichocki N."/>
            <person name="Clum A."/>
            <person name="Copeland A."/>
            <person name="Hainaut M."/>
            <person name="Haridas S."/>
            <person name="Labutti K."/>
            <person name="Lindquist E."/>
            <person name="Lipzen A."/>
            <person name="Khouja H.-R."/>
            <person name="Murat C."/>
            <person name="Ohm R."/>
            <person name="Olson A."/>
            <person name="Spatafora J."/>
            <person name="Veneault-Fourrey C."/>
            <person name="Henrissat B."/>
            <person name="Grigoriev I."/>
            <person name="Martin F."/>
            <person name="Perotto S."/>
        </authorList>
    </citation>
    <scope>NUCLEOTIDE SEQUENCE [LARGE SCALE GENOMIC DNA]</scope>
    <source>
        <strain evidence="2 3">F</strain>
    </source>
</reference>
<keyword evidence="3" id="KW-1185">Reference proteome</keyword>
<dbReference type="EMBL" id="KZ613954">
    <property type="protein sequence ID" value="PMD34139.1"/>
    <property type="molecule type" value="Genomic_DNA"/>
</dbReference>
<gene>
    <name evidence="2" type="ORF">L207DRAFT_468350</name>
</gene>
<feature type="region of interest" description="Disordered" evidence="1">
    <location>
        <begin position="523"/>
        <end position="600"/>
    </location>
</feature>
<name>A0A2J6R6N0_HYAVF</name>
<dbReference type="OrthoDB" id="436496at2759"/>
<organism evidence="2 3">
    <name type="scientific">Hyaloscypha variabilis (strain UAMH 11265 / GT02V1 / F)</name>
    <name type="common">Meliniomyces variabilis</name>
    <dbReference type="NCBI Taxonomy" id="1149755"/>
    <lineage>
        <taxon>Eukaryota</taxon>
        <taxon>Fungi</taxon>
        <taxon>Dikarya</taxon>
        <taxon>Ascomycota</taxon>
        <taxon>Pezizomycotina</taxon>
        <taxon>Leotiomycetes</taxon>
        <taxon>Helotiales</taxon>
        <taxon>Hyaloscyphaceae</taxon>
        <taxon>Hyaloscypha</taxon>
        <taxon>Hyaloscypha variabilis</taxon>
    </lineage>
</organism>